<feature type="domain" description="Ketosynthase family 3 (KS3)" evidence="4">
    <location>
        <begin position="8"/>
        <end position="435"/>
    </location>
</feature>
<dbReference type="RefSeq" id="WP_204082645.1">
    <property type="nucleotide sequence ID" value="NZ_BOND01000004.1"/>
</dbReference>
<keyword evidence="6" id="KW-1185">Reference proteome</keyword>
<keyword evidence="2 3" id="KW-0808">Transferase</keyword>
<dbReference type="Proteomes" id="UP000199632">
    <property type="component" value="Unassembled WGS sequence"/>
</dbReference>
<comment type="similarity">
    <text evidence="1 3">Belongs to the thiolase-like superfamily. Beta-ketoacyl-ACP synthases family.</text>
</comment>
<dbReference type="SMART" id="SM00825">
    <property type="entry name" value="PKS_KS"/>
    <property type="match status" value="1"/>
</dbReference>
<dbReference type="AlphaFoldDB" id="A0A1H3T2N0"/>
<evidence type="ECO:0000256" key="3">
    <source>
        <dbReference type="RuleBase" id="RU003694"/>
    </source>
</evidence>
<reference evidence="6" key="1">
    <citation type="submission" date="2016-10" db="EMBL/GenBank/DDBJ databases">
        <authorList>
            <person name="Varghese N."/>
            <person name="Submissions S."/>
        </authorList>
    </citation>
    <scope>NUCLEOTIDE SEQUENCE [LARGE SCALE GENOMIC DNA]</scope>
    <source>
        <strain evidence="6">DSM 44718</strain>
    </source>
</reference>
<dbReference type="GO" id="GO:0004315">
    <property type="term" value="F:3-oxoacyl-[acyl-carrier-protein] synthase activity"/>
    <property type="evidence" value="ECO:0007669"/>
    <property type="project" value="InterPro"/>
</dbReference>
<proteinExistence type="inferred from homology"/>
<dbReference type="InterPro" id="IPR014031">
    <property type="entry name" value="Ketoacyl_synth_C"/>
</dbReference>
<dbReference type="PANTHER" id="PTHR11712">
    <property type="entry name" value="POLYKETIDE SYNTHASE-RELATED"/>
    <property type="match status" value="1"/>
</dbReference>
<dbReference type="PROSITE" id="PS52004">
    <property type="entry name" value="KS3_2"/>
    <property type="match status" value="1"/>
</dbReference>
<dbReference type="Gene3D" id="3.40.47.10">
    <property type="match status" value="1"/>
</dbReference>
<dbReference type="PANTHER" id="PTHR11712:SF347">
    <property type="entry name" value="BETA KETOACYL-ACYL CARRIER PROTEIN SYNTHASE"/>
    <property type="match status" value="1"/>
</dbReference>
<accession>A0A1H3T2N0</accession>
<dbReference type="InterPro" id="IPR000794">
    <property type="entry name" value="Beta-ketoacyl_synthase"/>
</dbReference>
<dbReference type="InterPro" id="IPR020841">
    <property type="entry name" value="PKS_Beta-ketoAc_synthase_dom"/>
</dbReference>
<dbReference type="InterPro" id="IPR016039">
    <property type="entry name" value="Thiolase-like"/>
</dbReference>
<sequence>MMRSVTDARDVVVTGMGFCLPGLGRASITTQDVWEIVSQGKTAISSRDDGVYYGSVDLSAETFAEYFPEIPGIFAAHFTDTHRFGLMSFLEACTDAKLDVRAGALTNAGILVGRGGVDTNIAGYLKVLNTEIGDLNIIEATSLFIESSIAVTSSDVALAQSAFARTTGPCYTANAGCSSSSVQINNARLLINSGASDVIAVTGVDNFYYPLLKKVFDLVKMVQDQGEDTRPTNALPDEPIEFDRLMRPYDQRQGCVNYGEGSVSLILESREHAERRGAAIYGQVLNQAITRDGLPHPLASDQDGGGLVAAVRQALGDRPIEQVKYVHGGSDGGMAQQEAAAIRALFGDLAGDLLMTSQEGSFGHNGAPTGALGVALTLLMMKNRTVCPTANCERPLDFLPFDPVPGFQSVPLAFDHALSFTYQLGGVQSAILLGSPDAL</sequence>
<evidence type="ECO:0000313" key="5">
    <source>
        <dbReference type="EMBL" id="SDZ44091.1"/>
    </source>
</evidence>
<name>A0A1H3T2N0_9ACTN</name>
<evidence type="ECO:0000313" key="6">
    <source>
        <dbReference type="Proteomes" id="UP000199632"/>
    </source>
</evidence>
<evidence type="ECO:0000259" key="4">
    <source>
        <dbReference type="PROSITE" id="PS52004"/>
    </source>
</evidence>
<gene>
    <name evidence="5" type="ORF">SAMN05421684_5062</name>
</gene>
<dbReference type="EMBL" id="FNQB01000003">
    <property type="protein sequence ID" value="SDZ44091.1"/>
    <property type="molecule type" value="Genomic_DNA"/>
</dbReference>
<dbReference type="GO" id="GO:0006633">
    <property type="term" value="P:fatty acid biosynthetic process"/>
    <property type="evidence" value="ECO:0007669"/>
    <property type="project" value="InterPro"/>
</dbReference>
<dbReference type="Pfam" id="PF02801">
    <property type="entry name" value="Ketoacyl-synt_C"/>
    <property type="match status" value="1"/>
</dbReference>
<dbReference type="PROSITE" id="PS00606">
    <property type="entry name" value="KS3_1"/>
    <property type="match status" value="1"/>
</dbReference>
<evidence type="ECO:0000256" key="1">
    <source>
        <dbReference type="ARBA" id="ARBA00008467"/>
    </source>
</evidence>
<organism evidence="5 6">
    <name type="scientific">Asanoa ishikariensis</name>
    <dbReference type="NCBI Taxonomy" id="137265"/>
    <lineage>
        <taxon>Bacteria</taxon>
        <taxon>Bacillati</taxon>
        <taxon>Actinomycetota</taxon>
        <taxon>Actinomycetes</taxon>
        <taxon>Micromonosporales</taxon>
        <taxon>Micromonosporaceae</taxon>
        <taxon>Asanoa</taxon>
    </lineage>
</organism>
<protein>
    <submittedName>
        <fullName evidence="5">3-oxoacyl-[acyl-carrier-protein] synthase II</fullName>
    </submittedName>
</protein>
<dbReference type="STRING" id="137265.SAMN05421684_5062"/>
<dbReference type="Pfam" id="PF00109">
    <property type="entry name" value="ketoacyl-synt"/>
    <property type="match status" value="1"/>
</dbReference>
<dbReference type="SUPFAM" id="SSF53901">
    <property type="entry name" value="Thiolase-like"/>
    <property type="match status" value="2"/>
</dbReference>
<evidence type="ECO:0000256" key="2">
    <source>
        <dbReference type="ARBA" id="ARBA00022679"/>
    </source>
</evidence>
<dbReference type="InterPro" id="IPR018201">
    <property type="entry name" value="Ketoacyl_synth_AS"/>
</dbReference>
<dbReference type="InterPro" id="IPR014030">
    <property type="entry name" value="Ketoacyl_synth_N"/>
</dbReference>